<organism evidence="1 2">
    <name type="scientific">Pseudomonas piscis</name>
    <dbReference type="NCBI Taxonomy" id="2614538"/>
    <lineage>
        <taxon>Bacteria</taxon>
        <taxon>Pseudomonadati</taxon>
        <taxon>Pseudomonadota</taxon>
        <taxon>Gammaproteobacteria</taxon>
        <taxon>Pseudomonadales</taxon>
        <taxon>Pseudomonadaceae</taxon>
        <taxon>Pseudomonas</taxon>
    </lineage>
</organism>
<dbReference type="AlphaFoldDB" id="A0A7X1U5E3"/>
<name>A0A7X1U5E3_9PSED</name>
<dbReference type="RefSeq" id="WP_053136398.1">
    <property type="nucleotide sequence ID" value="NZ_WHUV01000002.1"/>
</dbReference>
<dbReference type="GO" id="GO:0005829">
    <property type="term" value="C:cytosol"/>
    <property type="evidence" value="ECO:0007669"/>
    <property type="project" value="TreeGrafter"/>
</dbReference>
<dbReference type="SUPFAM" id="SSF46785">
    <property type="entry name" value="Winged helix' DNA-binding domain"/>
    <property type="match status" value="1"/>
</dbReference>
<dbReference type="GO" id="GO:0003700">
    <property type="term" value="F:DNA-binding transcription factor activity"/>
    <property type="evidence" value="ECO:0007669"/>
    <property type="project" value="TreeGrafter"/>
</dbReference>
<accession>A0A7X1U5E3</accession>
<reference evidence="1 2" key="1">
    <citation type="submission" date="2019-10" db="EMBL/GenBank/DDBJ databases">
        <title>Pseudomonas dajingensis sp. nov., isolated from the profound head ulcers of farmed Murray cod (Maccullochella peelii peelii).</title>
        <authorList>
            <person name="Liu Y."/>
        </authorList>
    </citation>
    <scope>NUCLEOTIDE SEQUENCE [LARGE SCALE GENOMIC DNA]</scope>
    <source>
        <strain evidence="1 2">MC042</strain>
    </source>
</reference>
<dbReference type="Proteomes" id="UP000486534">
    <property type="component" value="Unassembled WGS sequence"/>
</dbReference>
<evidence type="ECO:0000313" key="2">
    <source>
        <dbReference type="Proteomes" id="UP000486534"/>
    </source>
</evidence>
<dbReference type="InterPro" id="IPR036390">
    <property type="entry name" value="WH_DNA-bd_sf"/>
</dbReference>
<dbReference type="PANTHER" id="PTHR33221:SF15">
    <property type="entry name" value="HTH-TYPE TRANSCRIPTIONAL REGULATOR YWGB-RELATED"/>
    <property type="match status" value="1"/>
</dbReference>
<comment type="caution">
    <text evidence="1">The sequence shown here is derived from an EMBL/GenBank/DDBJ whole genome shotgun (WGS) entry which is preliminary data.</text>
</comment>
<proteinExistence type="predicted"/>
<sequence>MIDLRFSSSLQIMLSLAQAERMGITRVTSSDLATSLGTNPSFLRQMLVPLTQGGLISSTMGQHGGSRLNRPAEEISLRDILQAAISGKSIFKARCDYPTQCLVSWNFDSYFTRLAHDIDETVLQRLGQQTLAEALGEIDAIDQARPDPSKTCSDRAT</sequence>
<dbReference type="InterPro" id="IPR036388">
    <property type="entry name" value="WH-like_DNA-bd_sf"/>
</dbReference>
<dbReference type="PANTHER" id="PTHR33221">
    <property type="entry name" value="WINGED HELIX-TURN-HELIX TRANSCRIPTIONAL REGULATOR, RRF2 FAMILY"/>
    <property type="match status" value="1"/>
</dbReference>
<dbReference type="InterPro" id="IPR000944">
    <property type="entry name" value="Tscrpt_reg_Rrf2"/>
</dbReference>
<dbReference type="Gene3D" id="1.10.10.10">
    <property type="entry name" value="Winged helix-like DNA-binding domain superfamily/Winged helix DNA-binding domain"/>
    <property type="match status" value="1"/>
</dbReference>
<gene>
    <name evidence="1" type="ORF">GDH07_16545</name>
</gene>
<protein>
    <submittedName>
        <fullName evidence="1">Rrf2 family transcriptional regulator</fullName>
    </submittedName>
</protein>
<dbReference type="EMBL" id="WHUV01000002">
    <property type="protein sequence ID" value="MQA54928.1"/>
    <property type="molecule type" value="Genomic_DNA"/>
</dbReference>
<evidence type="ECO:0000313" key="1">
    <source>
        <dbReference type="EMBL" id="MQA54928.1"/>
    </source>
</evidence>
<dbReference type="PROSITE" id="PS51197">
    <property type="entry name" value="HTH_RRF2_2"/>
    <property type="match status" value="1"/>
</dbReference>
<dbReference type="Pfam" id="PF02082">
    <property type="entry name" value="Rrf2"/>
    <property type="match status" value="1"/>
</dbReference>